<dbReference type="PANTHER" id="PTHR45527">
    <property type="entry name" value="NONRIBOSOMAL PEPTIDE SYNTHETASE"/>
    <property type="match status" value="1"/>
</dbReference>
<keyword evidence="7" id="KW-1185">Reference proteome</keyword>
<dbReference type="InterPro" id="IPR001242">
    <property type="entry name" value="Condensation_dom"/>
</dbReference>
<dbReference type="SUPFAM" id="SSF50729">
    <property type="entry name" value="PH domain-like"/>
    <property type="match status" value="1"/>
</dbReference>
<feature type="domain" description="PH" evidence="4">
    <location>
        <begin position="2284"/>
        <end position="2381"/>
    </location>
</feature>
<dbReference type="Proteomes" id="UP001149090">
    <property type="component" value="Unassembled WGS sequence"/>
</dbReference>
<dbReference type="InterPro" id="IPR009081">
    <property type="entry name" value="PP-bd_ACP"/>
</dbReference>
<organism evidence="6 7">
    <name type="scientific">Anaeramoeba ignava</name>
    <name type="common">Anaerobic marine amoeba</name>
    <dbReference type="NCBI Taxonomy" id="1746090"/>
    <lineage>
        <taxon>Eukaryota</taxon>
        <taxon>Metamonada</taxon>
        <taxon>Anaeramoebidae</taxon>
        <taxon>Anaeramoeba</taxon>
    </lineage>
</organism>
<dbReference type="GO" id="GO:0044550">
    <property type="term" value="P:secondary metabolite biosynthetic process"/>
    <property type="evidence" value="ECO:0007669"/>
    <property type="project" value="TreeGrafter"/>
</dbReference>
<dbReference type="PROSITE" id="PS50075">
    <property type="entry name" value="CARRIER"/>
    <property type="match status" value="1"/>
</dbReference>
<dbReference type="SUPFAM" id="SSF56801">
    <property type="entry name" value="Acetyl-CoA synthetase-like"/>
    <property type="match status" value="1"/>
</dbReference>
<dbReference type="Pfam" id="PF00550">
    <property type="entry name" value="PP-binding"/>
    <property type="match status" value="1"/>
</dbReference>
<evidence type="ECO:0000256" key="2">
    <source>
        <dbReference type="ARBA" id="ARBA00022553"/>
    </source>
</evidence>
<feature type="region of interest" description="Disordered" evidence="3">
    <location>
        <begin position="2383"/>
        <end position="2405"/>
    </location>
</feature>
<reference evidence="6" key="1">
    <citation type="submission" date="2022-10" db="EMBL/GenBank/DDBJ databases">
        <title>Novel sulphate-reducing endosymbionts in the free-living metamonad Anaeramoeba.</title>
        <authorList>
            <person name="Jerlstrom-Hultqvist J."/>
            <person name="Cepicka I."/>
            <person name="Gallot-Lavallee L."/>
            <person name="Salas-Leiva D."/>
            <person name="Curtis B.A."/>
            <person name="Zahonova K."/>
            <person name="Pipaliya S."/>
            <person name="Dacks J."/>
            <person name="Roger A.J."/>
        </authorList>
    </citation>
    <scope>NUCLEOTIDE SEQUENCE</scope>
    <source>
        <strain evidence="6">BMAN</strain>
    </source>
</reference>
<feature type="compositionally biased region" description="Basic and acidic residues" evidence="3">
    <location>
        <begin position="1501"/>
        <end position="1511"/>
    </location>
</feature>
<feature type="compositionally biased region" description="Acidic residues" evidence="3">
    <location>
        <begin position="1519"/>
        <end position="1533"/>
    </location>
</feature>
<dbReference type="InterPro" id="IPR011993">
    <property type="entry name" value="PH-like_dom_sf"/>
</dbReference>
<dbReference type="Pfam" id="PF00668">
    <property type="entry name" value="Condensation"/>
    <property type="match status" value="3"/>
</dbReference>
<dbReference type="SUPFAM" id="SSF47336">
    <property type="entry name" value="ACP-like"/>
    <property type="match status" value="1"/>
</dbReference>
<dbReference type="SUPFAM" id="SSF52777">
    <property type="entry name" value="CoA-dependent acyltransferases"/>
    <property type="match status" value="3"/>
</dbReference>
<dbReference type="PANTHER" id="PTHR45527:SF1">
    <property type="entry name" value="FATTY ACID SYNTHASE"/>
    <property type="match status" value="1"/>
</dbReference>
<evidence type="ECO:0000313" key="7">
    <source>
        <dbReference type="Proteomes" id="UP001149090"/>
    </source>
</evidence>
<accession>A0A9Q0L798</accession>
<dbReference type="Pfam" id="PF13193">
    <property type="entry name" value="AMP-binding_C"/>
    <property type="match status" value="1"/>
</dbReference>
<evidence type="ECO:0000313" key="6">
    <source>
        <dbReference type="EMBL" id="KAJ5067667.1"/>
    </source>
</evidence>
<keyword evidence="1" id="KW-0596">Phosphopantetheine</keyword>
<sequence length="2405" mass="278942">MDFNSVFYYQSQLKNCYPINFGGNEKSLSNISQKRFKNKLFEPYSTFPFMDSEIGMIYKKYEEKTSKIEIILASIQILVSKFVYTESPVSLAVSLQNNSFNLHEICVTETNPIPITIENRHEIETLEKMLEKFNDKTKEIQKISHLFSQLVFDYESNYSVSKLDFPFRILVVYDEPEVIEKLSESSVILRHFKKDFQFSRNTEQSEDIQQQKKDLVAFYSNQFPAKQYFDLIFAFVDEEKINPSNKRPFYFSTILYNNLKFEDSFIGNLHFYLSKLLENISNQMKNNTSILVSSLDRIEDYEKQNILRKWNGKGEEIIAKSEKVSQVGIPLIFRKIVKERKESIAIRSDTANISFIALENASNLFAAYLQQNLKMQPGTFVGVAMKHSVNTIIALLAILKIGCGYLPLDNGLSKKLSAKIVKASNTKFVFTDEQSLDKFFEIRIQLKPHLVEVVDLSRQNFDDILQECKEKNLQKSKIKVTGRNYMVMLYSFIRSHKPQFFMVSHSSIILKSLSINPPINMCNITLLHSSLASHQSLIELWGTIINAGRIIISESTNVFSPNFASLAQRHSIKVVFLSSYLFQQIVDNHVNNPYLREKRKDRNAKSLKDSDDAHSENNFPFSILELLVLYGEPIEYNLMDKFFKLNLLPEKIVFTFALTEVSSICTNLVIWDRKTLFQTKQKIAHSQSDESMQAEKENGPTDEIVQQTNLVNNANIRYYINEYKTSTNYFPLGTPSNDCRIYVLNKKLELAPIGSVGSIFISSRTLSAPVPIVEKKKELQTQSPKQVQPQRQLPKSFVPNPFQDVDSGKFLINTEVKGSIVSSGNLEFMEYSDPREIKLTYSNGDLVSISVIESVLKKNYKISQVSVVARDLHLYNRKRLIAYVVPNTKKPITVDELRRSVQEHLPSQNVPDIFVVVDETDSSKTDSNGVLDRMKIIRHYEMMNSEKKRKIRDRFSRTKSEEITKYPRNPTEEFLCQVFASVLDYEQVGIDDNFFSLGGNEIAANRIALKCIDAGFQVSVEKIIKFPVICDLSEYIIETMNFFQTNLALSANQKWFSQQKFGNVNQSSRAIFVRFNSSTNIETLRKAYFMILKQHEIFSIKFPNLKPAISPISQENKKKIKQMFTITRFDHKSTSPSEIVKQCLQIQQTLDIAKGPLVKFVIFVDQSLENSDDAVKDKNDAQFILSSDNTDTLDDIQDSDEDTKPQNHMFSMFLFHNLIIDTNSIRTFLENLHQNYTNISTMKKKIYRNLQPSFSSYYEWINEETNLEISTNAYEFWKKTAQKKPNYVKPLPKDFSTPIDNLYEYSSNIKVSFDYEKSHLLYVKTAQKNQYEFTDILMTAVALALHDWTTSIYNFIHLIEFPKNVPEKFRKLVCPKENRIPVLIGFTQPNVTADLVKSLALVKQQLTEFRENIHQYKRLMYYNTLNLPNVAETFEDLIQYDTVVNPKEKQTPLRRQSSVKDQIKRTESKSKDTEILKSPLGFEVPDHDIHPIELESDSLSDDGKEGRERSQSNRHGNADDDTISQEISSDEDDSRLKMPDNYQAELQTLEESEIGFTFLGDLEFKSFPLGSVSIDKVTDLKRIRKLNNEKSAMPYSVEIISYIQDECIYLKIVYNKKMYKPDTIKNFSRKVMKILLKLSKKLGETIPTLPPQENTNENKENVPKGRLTVDFPLAKNLTNASIQELFDENNSIENIVTPLQLHQEMLRFFLRKDQIVKRHLCQQLMLPFFTTKIDTQLFQKACSTFINNCTFLKSYFIRNPTKQSNILQVVQNQVEIPFKFSSFAKESEPMKELSISKLLSAEQQKQFKFSHPPLFSITLTKVAAHDSINEYLLTFSFEPFMLDSRSIPLLIRGIFYQYLSYYYSFNAFDPNPENENSQPQIPKDAPKNLDSSLKMHSKSSFLNFLKAEQAIPITTVKKFFQSMLHGIDFSFPMIQSRSSEQENSIEKPQENEQTQKDDFIILDQKQDSQKLGVCTQILDRILNTPSTLLEKKNTTDVDVNGQILFDNVKFKELNHVITSLEYHTINETLRSNSINLNAFLHFAWAFTLYSVTHKSTLYFGTEATGRIPEAGQGNELTVGMFSKILPFKIVLQKDIKLFSLLQHIQLNLVRINEYHKATTTKIRRWMELGRKYNLFSGGVIIYDSMHSPEEICRLKDLGNDSYDLQLDFSENFPKAKIAFSNIKIRRAFQFPLSLIIDPSCDELMVRIVYDEDKFPKSLVAKLFNNYIKIITTIGLKHKNFFNEINYFIEELIVKDINKDLYANEKPKKRRVKNKANLAQFNPDHVFKMGFLTQQRIAPSKSKWKKRWFVLKNDNRLYYFKTRNSPHLCGVIQLTNASIEPLSDSKKKNCFQIKDDQQTHLISAESSDLMRDWIKEIKNILTRQDNDEDDEDYDDDDYQEFEEFSD</sequence>
<dbReference type="SMART" id="SM00233">
    <property type="entry name" value="PH"/>
    <property type="match status" value="1"/>
</dbReference>
<gene>
    <name evidence="6" type="ORF">M0811_02855</name>
</gene>
<dbReference type="Gene3D" id="3.30.559.10">
    <property type="entry name" value="Chloramphenicol acetyltransferase-like domain"/>
    <property type="match status" value="2"/>
</dbReference>
<dbReference type="GO" id="GO:0003824">
    <property type="term" value="F:catalytic activity"/>
    <property type="evidence" value="ECO:0007669"/>
    <property type="project" value="InterPro"/>
</dbReference>
<dbReference type="Gene3D" id="1.10.1200.10">
    <property type="entry name" value="ACP-like"/>
    <property type="match status" value="1"/>
</dbReference>
<dbReference type="Gene3D" id="3.30.300.30">
    <property type="match status" value="1"/>
</dbReference>
<dbReference type="OrthoDB" id="2157866at2759"/>
<dbReference type="InterPro" id="IPR025110">
    <property type="entry name" value="AMP-bd_C"/>
</dbReference>
<dbReference type="Pfam" id="PF00169">
    <property type="entry name" value="PH"/>
    <property type="match status" value="1"/>
</dbReference>
<dbReference type="GO" id="GO:0005737">
    <property type="term" value="C:cytoplasm"/>
    <property type="evidence" value="ECO:0007669"/>
    <property type="project" value="TreeGrafter"/>
</dbReference>
<proteinExistence type="predicted"/>
<evidence type="ECO:0000256" key="3">
    <source>
        <dbReference type="SAM" id="MobiDB-lite"/>
    </source>
</evidence>
<dbReference type="Gene3D" id="2.30.29.30">
    <property type="entry name" value="Pleckstrin-homology domain (PH domain)/Phosphotyrosine-binding domain (PTB)"/>
    <property type="match status" value="1"/>
</dbReference>
<dbReference type="InterPro" id="IPR001849">
    <property type="entry name" value="PH_domain"/>
</dbReference>
<dbReference type="InterPro" id="IPR036736">
    <property type="entry name" value="ACP-like_sf"/>
</dbReference>
<evidence type="ECO:0000259" key="5">
    <source>
        <dbReference type="PROSITE" id="PS50075"/>
    </source>
</evidence>
<feature type="compositionally biased region" description="Basic and acidic residues" evidence="3">
    <location>
        <begin position="1461"/>
        <end position="1475"/>
    </location>
</feature>
<dbReference type="InterPro" id="IPR042099">
    <property type="entry name" value="ANL_N_sf"/>
</dbReference>
<dbReference type="GO" id="GO:0031177">
    <property type="term" value="F:phosphopantetheine binding"/>
    <property type="evidence" value="ECO:0007669"/>
    <property type="project" value="TreeGrafter"/>
</dbReference>
<dbReference type="Pfam" id="PF00501">
    <property type="entry name" value="AMP-binding"/>
    <property type="match status" value="1"/>
</dbReference>
<comment type="caution">
    <text evidence="6">The sequence shown here is derived from an EMBL/GenBank/DDBJ whole genome shotgun (WGS) entry which is preliminary data.</text>
</comment>
<feature type="region of interest" description="Disordered" evidence="3">
    <location>
        <begin position="1448"/>
        <end position="1537"/>
    </location>
</feature>
<keyword evidence="2" id="KW-0597">Phosphoprotein</keyword>
<dbReference type="GO" id="GO:0043041">
    <property type="term" value="P:amino acid activation for nonribosomal peptide biosynthetic process"/>
    <property type="evidence" value="ECO:0007669"/>
    <property type="project" value="TreeGrafter"/>
</dbReference>
<dbReference type="InterPro" id="IPR023213">
    <property type="entry name" value="CAT-like_dom_sf"/>
</dbReference>
<name>A0A9Q0L798_ANAIG</name>
<dbReference type="Gene3D" id="3.40.50.12780">
    <property type="entry name" value="N-terminal domain of ligase-like"/>
    <property type="match status" value="1"/>
</dbReference>
<dbReference type="Gene3D" id="3.30.559.30">
    <property type="entry name" value="Nonribosomal peptide synthetase, condensation domain"/>
    <property type="match status" value="2"/>
</dbReference>
<protein>
    <submittedName>
        <fullName evidence="6">Uncharacterized protein</fullName>
    </submittedName>
</protein>
<feature type="compositionally biased region" description="Acidic residues" evidence="3">
    <location>
        <begin position="2385"/>
        <end position="2405"/>
    </location>
</feature>
<evidence type="ECO:0000259" key="4">
    <source>
        <dbReference type="PROSITE" id="PS50003"/>
    </source>
</evidence>
<evidence type="ECO:0000256" key="1">
    <source>
        <dbReference type="ARBA" id="ARBA00022450"/>
    </source>
</evidence>
<dbReference type="InterPro" id="IPR045851">
    <property type="entry name" value="AMP-bd_C_sf"/>
</dbReference>
<dbReference type="EMBL" id="JAPDFW010000125">
    <property type="protein sequence ID" value="KAJ5067667.1"/>
    <property type="molecule type" value="Genomic_DNA"/>
</dbReference>
<dbReference type="PROSITE" id="PS50003">
    <property type="entry name" value="PH_DOMAIN"/>
    <property type="match status" value="1"/>
</dbReference>
<dbReference type="InterPro" id="IPR000873">
    <property type="entry name" value="AMP-dep_synth/lig_dom"/>
</dbReference>
<feature type="domain" description="Carrier" evidence="5">
    <location>
        <begin position="966"/>
        <end position="1040"/>
    </location>
</feature>
<feature type="compositionally biased region" description="Basic and acidic residues" evidence="3">
    <location>
        <begin position="1484"/>
        <end position="1493"/>
    </location>
</feature>